<dbReference type="PIRSF" id="PIRSF005715">
    <property type="entry name" value="VPS45_Sec1"/>
    <property type="match status" value="1"/>
</dbReference>
<name>A0A6A1W155_9ROSI</name>
<feature type="compositionally biased region" description="Polar residues" evidence="2">
    <location>
        <begin position="539"/>
        <end position="552"/>
    </location>
</feature>
<feature type="compositionally biased region" description="Polar residues" evidence="2">
    <location>
        <begin position="598"/>
        <end position="622"/>
    </location>
</feature>
<dbReference type="InterPro" id="IPR001619">
    <property type="entry name" value="Sec1-like"/>
</dbReference>
<reference evidence="3" key="1">
    <citation type="submission" date="2018-07" db="EMBL/GenBank/DDBJ databases">
        <authorList>
            <person name="Gao Z.-S."/>
            <person name="Jia H.-M."/>
            <person name="Jia H.-J."/>
            <person name="Cai Q.-L."/>
            <person name="Wang Y."/>
            <person name="Zhao H.-B."/>
        </authorList>
    </citation>
    <scope>NUCLEOTIDE SEQUENCE</scope>
    <source>
        <tissue evidence="3">Leaves</tissue>
    </source>
</reference>
<comment type="caution">
    <text evidence="3">The sequence shown here is derived from an EMBL/GenBank/DDBJ whole genome shotgun (WGS) entry which is preliminary data.</text>
</comment>
<dbReference type="InterPro" id="IPR036045">
    <property type="entry name" value="Sec1-like_sf"/>
</dbReference>
<evidence type="ECO:0000313" key="5">
    <source>
        <dbReference type="Proteomes" id="UP000516437"/>
    </source>
</evidence>
<feature type="region of interest" description="Disordered" evidence="2">
    <location>
        <begin position="590"/>
        <end position="644"/>
    </location>
</feature>
<comment type="similarity">
    <text evidence="1">Belongs to the STXBP/unc-18/SEC1 family.</text>
</comment>
<dbReference type="Gene3D" id="3.40.50.1910">
    <property type="match status" value="1"/>
</dbReference>
<dbReference type="EMBL" id="RXIC02000021">
    <property type="protein sequence ID" value="KAB1218960.1"/>
    <property type="molecule type" value="Genomic_DNA"/>
</dbReference>
<dbReference type="OrthoDB" id="2228at2759"/>
<evidence type="ECO:0000256" key="1">
    <source>
        <dbReference type="ARBA" id="ARBA00009884"/>
    </source>
</evidence>
<dbReference type="InterPro" id="IPR043154">
    <property type="entry name" value="Sec-1-like_dom1"/>
</dbReference>
<dbReference type="PANTHER" id="PTHR11679">
    <property type="entry name" value="VESICLE PROTEIN SORTING-ASSOCIATED"/>
    <property type="match status" value="1"/>
</dbReference>
<proteinExistence type="inferred from homology"/>
<dbReference type="GO" id="GO:0016192">
    <property type="term" value="P:vesicle-mediated transport"/>
    <property type="evidence" value="ECO:0007669"/>
    <property type="project" value="InterPro"/>
</dbReference>
<dbReference type="Pfam" id="PF00995">
    <property type="entry name" value="Sec1"/>
    <property type="match status" value="1"/>
</dbReference>
<protein>
    <submittedName>
        <fullName evidence="3">Protein transport Sec1a</fullName>
    </submittedName>
</protein>
<dbReference type="Gene3D" id="3.40.50.2060">
    <property type="match status" value="1"/>
</dbReference>
<accession>A0A6A1W155</accession>
<dbReference type="InterPro" id="IPR027482">
    <property type="entry name" value="Sec1-like_dom2"/>
</dbReference>
<dbReference type="Gene3D" id="1.25.40.60">
    <property type="match status" value="1"/>
</dbReference>
<reference evidence="3 5" key="2">
    <citation type="journal article" date="2019" name="Plant Biotechnol. J.">
        <title>The red bayberry genome and genetic basis of sex determination.</title>
        <authorList>
            <person name="Jia H.M."/>
            <person name="Jia H.J."/>
            <person name="Cai Q.L."/>
            <person name="Wang Y."/>
            <person name="Zhao H.B."/>
            <person name="Yang W.F."/>
            <person name="Wang G.Y."/>
            <person name="Li Y.H."/>
            <person name="Zhan D.L."/>
            <person name="Shen Y.T."/>
            <person name="Niu Q.F."/>
            <person name="Chang L."/>
            <person name="Qiu J."/>
            <person name="Zhao L."/>
            <person name="Xie H.B."/>
            <person name="Fu W.Y."/>
            <person name="Jin J."/>
            <person name="Li X.W."/>
            <person name="Jiao Y."/>
            <person name="Zhou C.C."/>
            <person name="Tu T."/>
            <person name="Chai C.Y."/>
            <person name="Gao J.L."/>
            <person name="Fan L.J."/>
            <person name="van de Weg E."/>
            <person name="Wang J.Y."/>
            <person name="Gao Z.S."/>
        </authorList>
    </citation>
    <scope>NUCLEOTIDE SEQUENCE [LARGE SCALE GENOMIC DNA]</scope>
    <source>
        <tissue evidence="3">Leaves</tissue>
    </source>
</reference>
<dbReference type="InterPro" id="IPR043127">
    <property type="entry name" value="Sec-1-like_dom3a"/>
</dbReference>
<dbReference type="EMBL" id="RXIC02000021">
    <property type="protein sequence ID" value="KAB1218952.1"/>
    <property type="molecule type" value="Genomic_DNA"/>
</dbReference>
<organism evidence="3 5">
    <name type="scientific">Morella rubra</name>
    <name type="common">Chinese bayberry</name>
    <dbReference type="NCBI Taxonomy" id="262757"/>
    <lineage>
        <taxon>Eukaryota</taxon>
        <taxon>Viridiplantae</taxon>
        <taxon>Streptophyta</taxon>
        <taxon>Embryophyta</taxon>
        <taxon>Tracheophyta</taxon>
        <taxon>Spermatophyta</taxon>
        <taxon>Magnoliopsida</taxon>
        <taxon>eudicotyledons</taxon>
        <taxon>Gunneridae</taxon>
        <taxon>Pentapetalae</taxon>
        <taxon>rosids</taxon>
        <taxon>fabids</taxon>
        <taxon>Fagales</taxon>
        <taxon>Myricaceae</taxon>
        <taxon>Morella</taxon>
    </lineage>
</organism>
<keyword evidence="5" id="KW-1185">Reference proteome</keyword>
<evidence type="ECO:0000313" key="4">
    <source>
        <dbReference type="EMBL" id="KAB1218960.1"/>
    </source>
</evidence>
<sequence>MNSLLTKDVIAHSGAMQVLIMDKVTVKVMSHSCKMADITDQGVSHCTDVEGWLPKDNLISSKDLLSLQWLKTFSGEGNPCRLWMLFISSSPQKKRMSCLGLLSTDCLTIVSDDKVNCNSVRLDRDPTLNRAVGGVGEINGRGETWNSTDETCVVMFLSDMSGREPLYKKAFVFFSSSVPKEFVNHIKSDTSVLPRIGALREMNLEYFPIDTQAFITDHDEALEELFGDVENPRKFDICLTMMATRIATVFASLKELPFVRYHTAKALNDSTTPTFCDLVPTKLAAAVWKCISKYKSTIPNFPQTETCELLIVGRSVDQIAPVIHEWTYDAMCHDLLDMDGNKYVHEVPGKTGGQTESKLVLLEDHDPIWLELRHAHIADASERLHEKMTNFVSKNKAAQIQQSGKDGSELSTWDLQKMVQALPQYTEHIEKISLHVEIAGKINRIIREMGLRELGQLEQDLVFGDAGAKDVINFLRTKQDATPENKLRLLMIFASVYPEKFEGDKASKLMQLAKLSREDMKVITNMQLLGGSSDDKKTTGSFSLKFNAQKTKQAARKDRSSDEETWQLSRFYPLIEELIENLSKGELPKNEYPCVNEPSPTIQGGSQRAAQSPSLQTPVQSMRSRRTANWARPHSSDDGYSSNSTFSRLASTDFKKMGQRIFIFIIGGATRSELRVCHKLTTKLRREIVLGSSIIDDPPRYITVINAYLLLFFQLDHTAFYLVVFYPAVPPFDSWNPNWICPI</sequence>
<feature type="region of interest" description="Disordered" evidence="2">
    <location>
        <begin position="533"/>
        <end position="562"/>
    </location>
</feature>
<dbReference type="Gene3D" id="3.90.830.10">
    <property type="entry name" value="Syntaxin Binding Protein 1, Chain A, domain 2"/>
    <property type="match status" value="1"/>
</dbReference>
<dbReference type="SUPFAM" id="SSF56815">
    <property type="entry name" value="Sec1/munc18-like (SM) proteins"/>
    <property type="match status" value="1"/>
</dbReference>
<dbReference type="AlphaFoldDB" id="A0A6A1W155"/>
<reference evidence="3" key="3">
    <citation type="submission" date="2019-09" db="EMBL/GenBank/DDBJ databases">
        <authorList>
            <person name="Gao Z."/>
        </authorList>
    </citation>
    <scope>NUCLEOTIDE SEQUENCE</scope>
    <source>
        <tissue evidence="3">Leaves</tissue>
    </source>
</reference>
<evidence type="ECO:0000256" key="2">
    <source>
        <dbReference type="SAM" id="MobiDB-lite"/>
    </source>
</evidence>
<evidence type="ECO:0000313" key="3">
    <source>
        <dbReference type="EMBL" id="KAB1218952.1"/>
    </source>
</evidence>
<dbReference type="Proteomes" id="UP000516437">
    <property type="component" value="Chromosome 3"/>
</dbReference>
<gene>
    <name evidence="4" type="ORF">CJ030_MR3G015124</name>
    <name evidence="3" type="ORF">CJ030_MR3G015132</name>
</gene>